<dbReference type="EMBL" id="RXLQ01000001">
    <property type="protein sequence ID" value="RSZ60893.1"/>
    <property type="molecule type" value="Genomic_DNA"/>
</dbReference>
<evidence type="ECO:0000256" key="12">
    <source>
        <dbReference type="ARBA" id="ARBA00026121"/>
    </source>
</evidence>
<comment type="cofactor">
    <cofactor evidence="1">
        <name>Mg(2+)</name>
        <dbReference type="ChEBI" id="CHEBI:18420"/>
    </cofactor>
</comment>
<keyword evidence="7" id="KW-0276">Fatty acid metabolism</keyword>
<evidence type="ECO:0000313" key="18">
    <source>
        <dbReference type="Proteomes" id="UP000278085"/>
    </source>
</evidence>
<accession>A0A430HTK2</accession>
<evidence type="ECO:0000256" key="11">
    <source>
        <dbReference type="ARBA" id="ARBA00023136"/>
    </source>
</evidence>
<comment type="pathway">
    <text evidence="3">Lipid metabolism; fatty acid beta-oxidation.</text>
</comment>
<comment type="caution">
    <text evidence="17">The sequence shown here is derived from an EMBL/GenBank/DDBJ whole genome shotgun (WGS) entry which is preliminary data.</text>
</comment>
<dbReference type="SUPFAM" id="SSF56801">
    <property type="entry name" value="Acetyl-CoA synthetase-like"/>
    <property type="match status" value="1"/>
</dbReference>
<dbReference type="GO" id="GO:0005524">
    <property type="term" value="F:ATP binding"/>
    <property type="evidence" value="ECO:0007669"/>
    <property type="project" value="UniProtKB-KW"/>
</dbReference>
<keyword evidence="6" id="KW-0547">Nucleotide-binding</keyword>
<dbReference type="GO" id="GO:0016020">
    <property type="term" value="C:membrane"/>
    <property type="evidence" value="ECO:0007669"/>
    <property type="project" value="UniProtKB-SubCell"/>
</dbReference>
<dbReference type="OrthoDB" id="9766486at2"/>
<dbReference type="EC" id="6.2.1.3" evidence="12"/>
<comment type="subcellular location">
    <subcellularLocation>
        <location evidence="2">Membrane</location>
        <topology evidence="2">Peripheral membrane protein</topology>
    </subcellularLocation>
</comment>
<keyword evidence="9" id="KW-0460">Magnesium</keyword>
<evidence type="ECO:0000256" key="14">
    <source>
        <dbReference type="ARBA" id="ARBA00042773"/>
    </source>
</evidence>
<dbReference type="RefSeq" id="WP_126072277.1">
    <property type="nucleotide sequence ID" value="NZ_CP051166.1"/>
</dbReference>
<dbReference type="InterPro" id="IPR000873">
    <property type="entry name" value="AMP-dep_synth/lig_dom"/>
</dbReference>
<proteinExistence type="inferred from homology"/>
<keyword evidence="10" id="KW-0443">Lipid metabolism</keyword>
<reference evidence="17 18" key="1">
    <citation type="submission" date="2018-12" db="EMBL/GenBank/DDBJ databases">
        <authorList>
            <person name="Yang E."/>
        </authorList>
    </citation>
    <scope>NUCLEOTIDE SEQUENCE [LARGE SCALE GENOMIC DNA]</scope>
    <source>
        <strain evidence="17 18">SOD</strain>
    </source>
</reference>
<dbReference type="InterPro" id="IPR020845">
    <property type="entry name" value="AMP-binding_CS"/>
</dbReference>
<dbReference type="Gene3D" id="3.40.50.12780">
    <property type="entry name" value="N-terminal domain of ligase-like"/>
    <property type="match status" value="1"/>
</dbReference>
<organism evidence="17 18">
    <name type="scientific">Massilia atriviolacea</name>
    <dbReference type="NCBI Taxonomy" id="2495579"/>
    <lineage>
        <taxon>Bacteria</taxon>
        <taxon>Pseudomonadati</taxon>
        <taxon>Pseudomonadota</taxon>
        <taxon>Betaproteobacteria</taxon>
        <taxon>Burkholderiales</taxon>
        <taxon>Oxalobacteraceae</taxon>
        <taxon>Telluria group</taxon>
        <taxon>Massilia</taxon>
    </lineage>
</organism>
<name>A0A430HTK2_9BURK</name>
<evidence type="ECO:0000256" key="4">
    <source>
        <dbReference type="ARBA" id="ARBA00006432"/>
    </source>
</evidence>
<evidence type="ECO:0000256" key="9">
    <source>
        <dbReference type="ARBA" id="ARBA00022842"/>
    </source>
</evidence>
<protein>
    <recommendedName>
        <fullName evidence="13">Long-chain-fatty-acid--CoA ligase</fullName>
        <ecNumber evidence="12">6.2.1.3</ecNumber>
    </recommendedName>
    <alternativeName>
        <fullName evidence="14">Long-chain acyl-CoA synthetase</fullName>
    </alternativeName>
</protein>
<feature type="domain" description="AMP-binding enzyme C-terminal" evidence="16">
    <location>
        <begin position="473"/>
        <end position="547"/>
    </location>
</feature>
<dbReference type="Pfam" id="PF00501">
    <property type="entry name" value="AMP-binding"/>
    <property type="match status" value="1"/>
</dbReference>
<gene>
    <name evidence="17" type="ORF">EJB06_01785</name>
</gene>
<evidence type="ECO:0000256" key="2">
    <source>
        <dbReference type="ARBA" id="ARBA00004170"/>
    </source>
</evidence>
<dbReference type="InterPro" id="IPR025110">
    <property type="entry name" value="AMP-bd_C"/>
</dbReference>
<dbReference type="GO" id="GO:0004467">
    <property type="term" value="F:long-chain fatty acid-CoA ligase activity"/>
    <property type="evidence" value="ECO:0007669"/>
    <property type="project" value="UniProtKB-EC"/>
</dbReference>
<dbReference type="NCBIfam" id="NF005463">
    <property type="entry name" value="PRK07059.1"/>
    <property type="match status" value="1"/>
</dbReference>
<dbReference type="PROSITE" id="PS00455">
    <property type="entry name" value="AMP_BINDING"/>
    <property type="match status" value="1"/>
</dbReference>
<evidence type="ECO:0000313" key="17">
    <source>
        <dbReference type="EMBL" id="RSZ60893.1"/>
    </source>
</evidence>
<evidence type="ECO:0000256" key="8">
    <source>
        <dbReference type="ARBA" id="ARBA00022840"/>
    </source>
</evidence>
<keyword evidence="8" id="KW-0067">ATP-binding</keyword>
<dbReference type="CDD" id="cd05936">
    <property type="entry name" value="FC-FACS_FadD_like"/>
    <property type="match status" value="1"/>
</dbReference>
<evidence type="ECO:0000256" key="6">
    <source>
        <dbReference type="ARBA" id="ARBA00022741"/>
    </source>
</evidence>
<dbReference type="PANTHER" id="PTHR43767:SF8">
    <property type="entry name" value="LONG-CHAIN-FATTY-ACID--COA LIGASE"/>
    <property type="match status" value="1"/>
</dbReference>
<dbReference type="PANTHER" id="PTHR43767">
    <property type="entry name" value="LONG-CHAIN-FATTY-ACID--COA LIGASE"/>
    <property type="match status" value="1"/>
</dbReference>
<dbReference type="AlphaFoldDB" id="A0A430HTK2"/>
<dbReference type="FunFam" id="3.30.300.30:FF:000006">
    <property type="entry name" value="Long-chain-fatty-acid--CoA ligase FadD"/>
    <property type="match status" value="1"/>
</dbReference>
<keyword evidence="18" id="KW-1185">Reference proteome</keyword>
<comment type="similarity">
    <text evidence="4">Belongs to the ATP-dependent AMP-binding enzyme family.</text>
</comment>
<dbReference type="Proteomes" id="UP000278085">
    <property type="component" value="Unassembled WGS sequence"/>
</dbReference>
<evidence type="ECO:0000259" key="16">
    <source>
        <dbReference type="Pfam" id="PF13193"/>
    </source>
</evidence>
<evidence type="ECO:0000256" key="1">
    <source>
        <dbReference type="ARBA" id="ARBA00001946"/>
    </source>
</evidence>
<sequence>MEKIWLESYPKGMPAEIDPTQYRSLVHLMEESFQKYAQRNAYVCMDKYMTYGEVDQLSKTFAAWLQSRGLAKGARVAIMMPNVLQYPVVIAAVLRAGYTAVNVNPLYTPRELEHQLNDSGSEAIIILENFATTLEQVITKTRIKHVVVTSMGEMLGGLKGMIVNFVVRNIKKMVPAFSLPHAIRFKQALSDGAGMPLSPATLGHDDIAFLQYTGGTTGVSKGAALSHRNVVANVLQNEAWAQPALNKAPKVESMTIVCALPLYHIFALTGCCLMGTRLGALNVLIPNPRDIPGLVKTLSSHKISMLPAVNTLYNGLLNNPDFAKLDFSLLKVCNGGGTAVQSAVAERWKSVTGCTIVEGYGLSETSPVATCNPTDATTFSATIGLPLPSTEIAILDDAGNPVALGEAGEISIRGPQVMVGYWNRPDETAKVMTSDGYFKSGDVGIMDAKGYIKVVDRKKDMILVSGFNVYPNEIEGVAAAHPGVLECACIGVPDDNSGEAVKLYVVRKDPQLTTEQLMDFCKQQLTGYKRPKLIEFRTELPKSNVGKILRRELRDEKKVA</sequence>
<evidence type="ECO:0000256" key="7">
    <source>
        <dbReference type="ARBA" id="ARBA00022832"/>
    </source>
</evidence>
<keyword evidence="11" id="KW-0472">Membrane</keyword>
<evidence type="ECO:0000256" key="3">
    <source>
        <dbReference type="ARBA" id="ARBA00005005"/>
    </source>
</evidence>
<dbReference type="InterPro" id="IPR050237">
    <property type="entry name" value="ATP-dep_AMP-bd_enzyme"/>
</dbReference>
<dbReference type="InterPro" id="IPR042099">
    <property type="entry name" value="ANL_N_sf"/>
</dbReference>
<evidence type="ECO:0000256" key="10">
    <source>
        <dbReference type="ARBA" id="ARBA00023098"/>
    </source>
</evidence>
<dbReference type="FunFam" id="3.40.50.12780:FF:000003">
    <property type="entry name" value="Long-chain-fatty-acid--CoA ligase FadD"/>
    <property type="match status" value="1"/>
</dbReference>
<evidence type="ECO:0000259" key="15">
    <source>
        <dbReference type="Pfam" id="PF00501"/>
    </source>
</evidence>
<dbReference type="Pfam" id="PF13193">
    <property type="entry name" value="AMP-binding_C"/>
    <property type="match status" value="1"/>
</dbReference>
<dbReference type="InterPro" id="IPR045851">
    <property type="entry name" value="AMP-bd_C_sf"/>
</dbReference>
<evidence type="ECO:0000256" key="5">
    <source>
        <dbReference type="ARBA" id="ARBA00022598"/>
    </source>
</evidence>
<feature type="domain" description="AMP-dependent synthetase/ligase" evidence="15">
    <location>
        <begin position="30"/>
        <end position="422"/>
    </location>
</feature>
<evidence type="ECO:0000256" key="13">
    <source>
        <dbReference type="ARBA" id="ARBA00039545"/>
    </source>
</evidence>
<keyword evidence="5 17" id="KW-0436">Ligase</keyword>
<dbReference type="Gene3D" id="3.30.300.30">
    <property type="match status" value="1"/>
</dbReference>